<comment type="caution">
    <text evidence="1">The sequence shown here is derived from an EMBL/GenBank/DDBJ whole genome shotgun (WGS) entry which is preliminary data.</text>
</comment>
<dbReference type="Proteomes" id="UP000011988">
    <property type="component" value="Unassembled WGS sequence"/>
</dbReference>
<organism evidence="1 2">
    <name type="scientific">Leptospira alstonii serovar Sichuan str. 79601</name>
    <dbReference type="NCBI Taxonomy" id="1218565"/>
    <lineage>
        <taxon>Bacteria</taxon>
        <taxon>Pseudomonadati</taxon>
        <taxon>Spirochaetota</taxon>
        <taxon>Spirochaetia</taxon>
        <taxon>Leptospirales</taxon>
        <taxon>Leptospiraceae</taxon>
        <taxon>Leptospira</taxon>
    </lineage>
</organism>
<dbReference type="EMBL" id="ANIK01000065">
    <property type="protein sequence ID" value="EMJ93521.1"/>
    <property type="molecule type" value="Genomic_DNA"/>
</dbReference>
<name>M6CSN6_9LEPT</name>
<evidence type="ECO:0000313" key="2">
    <source>
        <dbReference type="Proteomes" id="UP000011988"/>
    </source>
</evidence>
<dbReference type="AlphaFoldDB" id="M6CSN6"/>
<reference evidence="1 2" key="1">
    <citation type="submission" date="2013-01" db="EMBL/GenBank/DDBJ databases">
        <authorList>
            <person name="Harkins D.M."/>
            <person name="Durkin A.S."/>
            <person name="Brinkac L.M."/>
            <person name="Haft D.H."/>
            <person name="Selengut J.D."/>
            <person name="Sanka R."/>
            <person name="DePew J."/>
            <person name="Purushe J."/>
            <person name="Galloway R.L."/>
            <person name="Vinetz J.M."/>
            <person name="Sutton G.G."/>
            <person name="Nierman W.C."/>
            <person name="Fouts D.E."/>
        </authorList>
    </citation>
    <scope>NUCLEOTIDE SEQUENCE [LARGE SCALE GENOMIC DNA]</scope>
    <source>
        <strain evidence="1 2">79601</strain>
    </source>
</reference>
<dbReference type="PATRIC" id="fig|1218565.3.peg.3057"/>
<dbReference type="OrthoDB" id="326051at2"/>
<protein>
    <recommendedName>
        <fullName evidence="3">Lipoprotein</fullName>
    </recommendedName>
</protein>
<dbReference type="RefSeq" id="WP_020774156.1">
    <property type="nucleotide sequence ID" value="NZ_ANIK01000065.1"/>
</dbReference>
<evidence type="ECO:0008006" key="3">
    <source>
        <dbReference type="Google" id="ProtNLM"/>
    </source>
</evidence>
<proteinExistence type="predicted"/>
<sequence length="280" mass="31546">MSSFLNRFVLVAFFVMLSNCTKDVVRVYNPITEKDKNSYGIMAFGLYAYNQSHKDILNLFSKDSGTVFTDLERQGVKFSEILTKDAKKNPQNISPYPVEEPVMAEKTDSTQYFEGKTGYISPFYLLLSLDPAKEYAITGVTYTYQVSCGQKCRRTIVRDFPVEPSKSFKAFPIKTTAGDITFGGILMARVLPTTKSDPYGIGDDTPNLSDLFAGNKVSVNIEPGEEHIKGMESDSLREFFYRGVVDSKNAEKLFYENLIKVYPEGYWKTLAEKKRAALGN</sequence>
<gene>
    <name evidence="1" type="ORF">LEP1GSC194_1210</name>
</gene>
<dbReference type="NCBIfam" id="NF047467">
    <property type="entry name" value="PlasmgnRcptrLp30"/>
    <property type="match status" value="1"/>
</dbReference>
<evidence type="ECO:0000313" key="1">
    <source>
        <dbReference type="EMBL" id="EMJ93521.1"/>
    </source>
</evidence>
<accession>M6CSN6</accession>